<gene>
    <name evidence="2" type="ORF">BSTAB16_5640</name>
</gene>
<sequence>MTGSDSRDLRHRSKHDDVPLPVVEMLVAQVQRMVEESGNPEEFDARSWLENWLHTPVPALGKRLPIEYLHDPDGTDLVSRILASSQSGAYW</sequence>
<evidence type="ECO:0000259" key="1">
    <source>
        <dbReference type="Pfam" id="PF09722"/>
    </source>
</evidence>
<dbReference type="GeneID" id="71058059"/>
<proteinExistence type="predicted"/>
<dbReference type="InterPro" id="IPR024467">
    <property type="entry name" value="Xre/MbcA/ParS-like_toxin-bd"/>
</dbReference>
<evidence type="ECO:0000313" key="2">
    <source>
        <dbReference type="EMBL" id="VBB15444.1"/>
    </source>
</evidence>
<organism evidence="2 3">
    <name type="scientific">Burkholderia stabilis</name>
    <dbReference type="NCBI Taxonomy" id="95485"/>
    <lineage>
        <taxon>Bacteria</taxon>
        <taxon>Pseudomonadati</taxon>
        <taxon>Pseudomonadota</taxon>
        <taxon>Betaproteobacteria</taxon>
        <taxon>Burkholderiales</taxon>
        <taxon>Burkholderiaceae</taxon>
        <taxon>Burkholderia</taxon>
        <taxon>Burkholderia cepacia complex</taxon>
    </lineage>
</organism>
<evidence type="ECO:0000313" key="3">
    <source>
        <dbReference type="Proteomes" id="UP000268684"/>
    </source>
</evidence>
<protein>
    <submittedName>
        <fullName evidence="2">DUF2384 domain protein</fullName>
    </submittedName>
</protein>
<dbReference type="AlphaFoldDB" id="A0AAJ5NGP6"/>
<keyword evidence="3" id="KW-1185">Reference proteome</keyword>
<dbReference type="RefSeq" id="WP_081073481.1">
    <property type="nucleotide sequence ID" value="NZ_JAKDEA010000045.1"/>
</dbReference>
<dbReference type="Pfam" id="PF09722">
    <property type="entry name" value="Xre_MbcA_ParS_C"/>
    <property type="match status" value="1"/>
</dbReference>
<feature type="domain" description="Antitoxin Xre/MbcA/ParS-like toxin-binding" evidence="1">
    <location>
        <begin position="47"/>
        <end position="86"/>
    </location>
</feature>
<accession>A0AAJ5NGP6</accession>
<name>A0AAJ5NGP6_9BURK</name>
<reference evidence="2 3" key="1">
    <citation type="submission" date="2017-11" db="EMBL/GenBank/DDBJ databases">
        <authorList>
            <person name="Seth-Smith MB H."/>
        </authorList>
    </citation>
    <scope>NUCLEOTIDE SEQUENCE [LARGE SCALE GENOMIC DNA]</scope>
    <source>
        <strain evidence="2">E</strain>
    </source>
</reference>
<dbReference type="EMBL" id="LR025743">
    <property type="protein sequence ID" value="VBB15444.1"/>
    <property type="molecule type" value="Genomic_DNA"/>
</dbReference>
<dbReference type="Proteomes" id="UP000268684">
    <property type="component" value="Chromosome II"/>
</dbReference>